<dbReference type="PIRSF" id="PIRSF004793">
    <property type="entry name" value="UCP004793"/>
    <property type="match status" value="1"/>
</dbReference>
<evidence type="ECO:0000256" key="8">
    <source>
        <dbReference type="ARBA" id="ARBA00022989"/>
    </source>
</evidence>
<evidence type="ECO:0000256" key="3">
    <source>
        <dbReference type="ARBA" id="ARBA00022679"/>
    </source>
</evidence>
<organism evidence="12 13">
    <name type="scientific">Streptococcus rubneri</name>
    <dbReference type="NCBI Taxonomy" id="1234680"/>
    <lineage>
        <taxon>Bacteria</taxon>
        <taxon>Bacillati</taxon>
        <taxon>Bacillota</taxon>
        <taxon>Bacilli</taxon>
        <taxon>Lactobacillales</taxon>
        <taxon>Streptococcaceae</taxon>
        <taxon>Streptococcus</taxon>
    </lineage>
</organism>
<keyword evidence="3 10" id="KW-0808">Transferase</keyword>
<dbReference type="Pfam" id="PF19293">
    <property type="entry name" value="CdaA_N"/>
    <property type="match status" value="1"/>
</dbReference>
<evidence type="ECO:0000256" key="1">
    <source>
        <dbReference type="ARBA" id="ARBA00000877"/>
    </source>
</evidence>
<dbReference type="InterPro" id="IPR050338">
    <property type="entry name" value="DisA"/>
</dbReference>
<keyword evidence="4 10" id="KW-0812">Transmembrane</keyword>
<sequence>MNIQQLSNPQYWASLFSNPWNIIVNLIDIAIVAWLLYYFIKVIAGTKIMILVRGVLTFILIELIANMIGLTTISWLINQIITYGVIAAVVIFSPEIRTGLERLGRATEFFTSNQISPEERLVQSYVKAVAYMSPRKIGALVAIQGSRTLQEYISTGIPLDANVSGELLINIFIPNTPLHDGAVIVTNDKIAVSCAYLPLTESTGISKEFGTRHRAAIGLSEVTDAFTFVVSEETGGISITRNGTFKHDLSLEEFEQELRSFIIPEDQGKKDLKSRIFGGRFK</sequence>
<keyword evidence="9 10" id="KW-0472">Membrane</keyword>
<keyword evidence="7 10" id="KW-0067">ATP-binding</keyword>
<keyword evidence="2 10" id="KW-1003">Cell membrane</keyword>
<dbReference type="InterPro" id="IPR036888">
    <property type="entry name" value="DNA_integrity_DisA_N_sf"/>
</dbReference>
<dbReference type="GO" id="GO:0005524">
    <property type="term" value="F:ATP binding"/>
    <property type="evidence" value="ECO:0007669"/>
    <property type="project" value="UniProtKB-UniRule"/>
</dbReference>
<evidence type="ECO:0000256" key="5">
    <source>
        <dbReference type="ARBA" id="ARBA00022695"/>
    </source>
</evidence>
<feature type="domain" description="DAC" evidence="11">
    <location>
        <begin position="93"/>
        <end position="251"/>
    </location>
</feature>
<dbReference type="GO" id="GO:0106408">
    <property type="term" value="F:diadenylate cyclase activity"/>
    <property type="evidence" value="ECO:0007669"/>
    <property type="project" value="UniProtKB-EC"/>
</dbReference>
<gene>
    <name evidence="10" type="primary">dacA</name>
    <name evidence="12" type="ORF">E5S68_01275</name>
</gene>
<dbReference type="Gene3D" id="3.40.1700.10">
    <property type="entry name" value="DNA integrity scanning protein, DisA, N-terminal domain"/>
    <property type="match status" value="1"/>
</dbReference>
<feature type="transmembrane region" description="Helical" evidence="10">
    <location>
        <begin position="75"/>
        <end position="93"/>
    </location>
</feature>
<name>A0A4Z1DSM4_9STRE</name>
<feature type="transmembrane region" description="Helical" evidence="10">
    <location>
        <begin position="20"/>
        <end position="38"/>
    </location>
</feature>
<comment type="catalytic activity">
    <reaction evidence="1 10">
        <text>2 ATP = 3',3'-c-di-AMP + 2 diphosphate</text>
        <dbReference type="Rhea" id="RHEA:35655"/>
        <dbReference type="ChEBI" id="CHEBI:30616"/>
        <dbReference type="ChEBI" id="CHEBI:33019"/>
        <dbReference type="ChEBI" id="CHEBI:71500"/>
        <dbReference type="EC" id="2.7.7.85"/>
    </reaction>
</comment>
<dbReference type="InterPro" id="IPR034701">
    <property type="entry name" value="CdaA"/>
</dbReference>
<keyword evidence="13" id="KW-1185">Reference proteome</keyword>
<comment type="similarity">
    <text evidence="10">Belongs to the adenylate cyclase family. DacA/CdaA subfamily.</text>
</comment>
<dbReference type="InterPro" id="IPR003390">
    <property type="entry name" value="DNA_integrity_scan_DisA_N"/>
</dbReference>
<evidence type="ECO:0000256" key="4">
    <source>
        <dbReference type="ARBA" id="ARBA00022692"/>
    </source>
</evidence>
<dbReference type="GO" id="GO:0006171">
    <property type="term" value="P:cAMP biosynthetic process"/>
    <property type="evidence" value="ECO:0007669"/>
    <property type="project" value="InterPro"/>
</dbReference>
<comment type="caution">
    <text evidence="12">The sequence shown here is derived from an EMBL/GenBank/DDBJ whole genome shotgun (WGS) entry which is preliminary data.</text>
</comment>
<comment type="function">
    <text evidence="10">Catalyzes the condensation of 2 ATP molecules into cyclic di-AMP (c-di-AMP), a second messenger used to regulate differing processes in different bacteria.</text>
</comment>
<keyword evidence="5 10" id="KW-0548">Nucleotidyltransferase</keyword>
<dbReference type="Proteomes" id="UP000297986">
    <property type="component" value="Unassembled WGS sequence"/>
</dbReference>
<evidence type="ECO:0000256" key="6">
    <source>
        <dbReference type="ARBA" id="ARBA00022741"/>
    </source>
</evidence>
<dbReference type="EC" id="2.7.7.85" evidence="10"/>
<dbReference type="PANTHER" id="PTHR34185:SF1">
    <property type="entry name" value="DIADENYLATE CYCLASE"/>
    <property type="match status" value="1"/>
</dbReference>
<proteinExistence type="inferred from homology"/>
<evidence type="ECO:0000313" key="13">
    <source>
        <dbReference type="Proteomes" id="UP000297986"/>
    </source>
</evidence>
<accession>A0A4Z1DSM4</accession>
<evidence type="ECO:0000256" key="10">
    <source>
        <dbReference type="HAMAP-Rule" id="MF_01499"/>
    </source>
</evidence>
<evidence type="ECO:0000256" key="9">
    <source>
        <dbReference type="ARBA" id="ARBA00023136"/>
    </source>
</evidence>
<comment type="subunit">
    <text evidence="10">Probably a homodimer.</text>
</comment>
<keyword evidence="8 10" id="KW-1133">Transmembrane helix</keyword>
<dbReference type="InterPro" id="IPR045585">
    <property type="entry name" value="CdaA_N"/>
</dbReference>
<keyword evidence="6 10" id="KW-0547">Nucleotide-binding</keyword>
<protein>
    <recommendedName>
        <fullName evidence="10">Diadenylate cyclase</fullName>
        <shortName evidence="10">DAC</shortName>
        <ecNumber evidence="10">2.7.7.85</ecNumber>
    </recommendedName>
    <alternativeName>
        <fullName evidence="10">Cyclic-di-AMP synthase</fullName>
        <shortName evidence="10">c-di-AMP synthase</shortName>
    </alternativeName>
</protein>
<dbReference type="OrthoDB" id="9807385at2"/>
<dbReference type="EMBL" id="SRRP01000001">
    <property type="protein sequence ID" value="TGN91622.1"/>
    <property type="molecule type" value="Genomic_DNA"/>
</dbReference>
<dbReference type="PROSITE" id="PS51794">
    <property type="entry name" value="DAC"/>
    <property type="match status" value="1"/>
</dbReference>
<dbReference type="AlphaFoldDB" id="A0A4Z1DSM4"/>
<reference evidence="12 13" key="1">
    <citation type="submission" date="2019-04" db="EMBL/GenBank/DDBJ databases">
        <title>Genome sequencing of Streptococcus rubneri DSM 26920(T).</title>
        <authorList>
            <person name="Kook J.-K."/>
            <person name="Park S.-N."/>
            <person name="Lim Y.K."/>
        </authorList>
    </citation>
    <scope>NUCLEOTIDE SEQUENCE [LARGE SCALE GENOMIC DNA]</scope>
    <source>
        <strain evidence="12 13">DSM 26920</strain>
    </source>
</reference>
<dbReference type="Pfam" id="PF02457">
    <property type="entry name" value="DAC"/>
    <property type="match status" value="1"/>
</dbReference>
<dbReference type="GO" id="GO:0004016">
    <property type="term" value="F:adenylate cyclase activity"/>
    <property type="evidence" value="ECO:0007669"/>
    <property type="project" value="UniProtKB-UniRule"/>
</dbReference>
<comment type="caution">
    <text evidence="10">Lacks conserved residue(s) required for the propagation of feature annotation.</text>
</comment>
<evidence type="ECO:0000313" key="12">
    <source>
        <dbReference type="EMBL" id="TGN91622.1"/>
    </source>
</evidence>
<evidence type="ECO:0000256" key="7">
    <source>
        <dbReference type="ARBA" id="ARBA00022840"/>
    </source>
</evidence>
<dbReference type="InterPro" id="IPR014046">
    <property type="entry name" value="C-di-AMP_synthase"/>
</dbReference>
<dbReference type="NCBIfam" id="TIGR00159">
    <property type="entry name" value="diadenylate cyclase CdaA"/>
    <property type="match status" value="1"/>
</dbReference>
<feature type="transmembrane region" description="Helical" evidence="10">
    <location>
        <begin position="50"/>
        <end position="69"/>
    </location>
</feature>
<evidence type="ECO:0000259" key="11">
    <source>
        <dbReference type="PROSITE" id="PS51794"/>
    </source>
</evidence>
<dbReference type="RefSeq" id="WP_135782027.1">
    <property type="nucleotide sequence ID" value="NZ_JADMRL010000002.1"/>
</dbReference>
<dbReference type="HAMAP" id="MF_01499">
    <property type="entry name" value="DacA"/>
    <property type="match status" value="1"/>
</dbReference>
<dbReference type="PANTHER" id="PTHR34185">
    <property type="entry name" value="DIADENYLATE CYCLASE"/>
    <property type="match status" value="1"/>
</dbReference>
<dbReference type="FunFam" id="3.40.1700.10:FF:000002">
    <property type="entry name" value="Diadenylate cyclase"/>
    <property type="match status" value="1"/>
</dbReference>
<evidence type="ECO:0000256" key="2">
    <source>
        <dbReference type="ARBA" id="ARBA00022475"/>
    </source>
</evidence>
<dbReference type="SUPFAM" id="SSF143597">
    <property type="entry name" value="YojJ-like"/>
    <property type="match status" value="1"/>
</dbReference>